<evidence type="ECO:0000313" key="2">
    <source>
        <dbReference type="Proteomes" id="UP000188836"/>
    </source>
</evidence>
<dbReference type="Proteomes" id="UP000188836">
    <property type="component" value="Unassembled WGS sequence"/>
</dbReference>
<evidence type="ECO:0000313" key="1">
    <source>
        <dbReference type="EMBL" id="ONM48895.1"/>
    </source>
</evidence>
<accession>A0A1W0BK63</accession>
<gene>
    <name evidence="1" type="ORF">B0T46_10540</name>
</gene>
<dbReference type="EMBL" id="MUMY01000007">
    <property type="protein sequence ID" value="ONM48895.1"/>
    <property type="molecule type" value="Genomic_DNA"/>
</dbReference>
<name>A0A1W0BK63_9NOCA</name>
<proteinExistence type="predicted"/>
<sequence>MFDTPPVPQRVTALIESGRLPPSLAECFDPANMFLDEPPWREVAWMIDIHLANPNLDPGLRGELALMGAHAYIETCEYEMLELGKRSDRALELLREARRHGIPDSELEPLFRSAWDTNEVAADIEN</sequence>
<organism evidence="1 2">
    <name type="scientific">Nocardia donostiensis</name>
    <dbReference type="NCBI Taxonomy" id="1538463"/>
    <lineage>
        <taxon>Bacteria</taxon>
        <taxon>Bacillati</taxon>
        <taxon>Actinomycetota</taxon>
        <taxon>Actinomycetes</taxon>
        <taxon>Mycobacteriales</taxon>
        <taxon>Nocardiaceae</taxon>
        <taxon>Nocardia</taxon>
    </lineage>
</organism>
<reference evidence="1 2" key="1">
    <citation type="journal article" date="2016" name="Antonie Van Leeuwenhoek">
        <title>Nocardia donostiensis sp. nov., isolated from human respiratory specimens.</title>
        <authorList>
            <person name="Ercibengoa M."/>
            <person name="Bell M."/>
            <person name="Marimon J.M."/>
            <person name="Humrighouse B."/>
            <person name="Klenk H.P."/>
            <person name="Potter G."/>
            <person name="Perez-Trallero E."/>
        </authorList>
    </citation>
    <scope>NUCLEOTIDE SEQUENCE [LARGE SCALE GENOMIC DNA]</scope>
    <source>
        <strain evidence="1 2">X1655</strain>
    </source>
</reference>
<dbReference type="STRING" id="1538463.B0T36_09500"/>
<protein>
    <submittedName>
        <fullName evidence="1">Uncharacterized protein</fullName>
    </submittedName>
</protein>
<comment type="caution">
    <text evidence="1">The sequence shown here is derived from an EMBL/GenBank/DDBJ whole genome shotgun (WGS) entry which is preliminary data.</text>
</comment>
<dbReference type="AlphaFoldDB" id="A0A1W0BK63"/>
<keyword evidence="2" id="KW-1185">Reference proteome</keyword>